<dbReference type="GO" id="GO:0003676">
    <property type="term" value="F:nucleic acid binding"/>
    <property type="evidence" value="ECO:0007669"/>
    <property type="project" value="InterPro"/>
</dbReference>
<dbReference type="ExpressionAtlas" id="N1QVV5">
    <property type="expression patterns" value="baseline"/>
</dbReference>
<comment type="similarity">
    <text evidence="1">Belongs to the mTERF family.</text>
</comment>
<dbReference type="AlphaFoldDB" id="N1QVV5"/>
<protein>
    <submittedName>
        <fullName evidence="4">Uncharacterized protein</fullName>
    </submittedName>
</protein>
<evidence type="ECO:0000256" key="2">
    <source>
        <dbReference type="ARBA" id="ARBA00022472"/>
    </source>
</evidence>
<sequence>MLRRLISAAAPAIFLNPSFDVEGYLVSTCGLSRAQAVNASAKLSHLKSPSKPDAMLAFLAGLGLSGADVVAFVTKDPLFLYVKVEKSLAPVVAGLTDLGQSRSDIAHLVSLSQRRLILGDKIELQIRSELRLGGGVREANGGGINCSIIESLGGIVISLRSISSKNWRCWRG</sequence>
<keyword evidence="2" id="KW-0805">Transcription regulation</keyword>
<reference evidence="4" key="1">
    <citation type="submission" date="2015-06" db="UniProtKB">
        <authorList>
            <consortium name="EnsemblPlants"/>
        </authorList>
    </citation>
    <scope>IDENTIFICATION</scope>
</reference>
<name>N1QVV5_AEGTA</name>
<keyword evidence="3" id="KW-0809">Transit peptide</keyword>
<dbReference type="InterPro" id="IPR003690">
    <property type="entry name" value="MTERF"/>
</dbReference>
<dbReference type="PANTHER" id="PTHR13068:SF111">
    <property type="match status" value="1"/>
</dbReference>
<keyword evidence="2" id="KW-0806">Transcription termination</keyword>
<dbReference type="EnsemblPlants" id="EMT13842">
    <property type="protein sequence ID" value="EMT13842"/>
    <property type="gene ID" value="F775_43114"/>
</dbReference>
<dbReference type="GO" id="GO:0006353">
    <property type="term" value="P:DNA-templated transcription termination"/>
    <property type="evidence" value="ECO:0007669"/>
    <property type="project" value="UniProtKB-KW"/>
</dbReference>
<evidence type="ECO:0000313" key="4">
    <source>
        <dbReference type="EnsemblPlants" id="EMT13842"/>
    </source>
</evidence>
<dbReference type="InterPro" id="IPR038538">
    <property type="entry name" value="MTERF_sf"/>
</dbReference>
<dbReference type="PANTHER" id="PTHR13068">
    <property type="entry name" value="CGI-12 PROTEIN-RELATED"/>
    <property type="match status" value="1"/>
</dbReference>
<evidence type="ECO:0000256" key="1">
    <source>
        <dbReference type="ARBA" id="ARBA00007692"/>
    </source>
</evidence>
<evidence type="ECO:0000256" key="3">
    <source>
        <dbReference type="ARBA" id="ARBA00022946"/>
    </source>
</evidence>
<dbReference type="Gene3D" id="1.25.70.10">
    <property type="entry name" value="Transcription termination factor 3, mitochondrial"/>
    <property type="match status" value="1"/>
</dbReference>
<keyword evidence="2" id="KW-0804">Transcription</keyword>
<proteinExistence type="inferred from homology"/>
<organism evidence="4">
    <name type="scientific">Aegilops tauschii</name>
    <name type="common">Tausch's goatgrass</name>
    <name type="synonym">Aegilops squarrosa</name>
    <dbReference type="NCBI Taxonomy" id="37682"/>
    <lineage>
        <taxon>Eukaryota</taxon>
        <taxon>Viridiplantae</taxon>
        <taxon>Streptophyta</taxon>
        <taxon>Embryophyta</taxon>
        <taxon>Tracheophyta</taxon>
        <taxon>Spermatophyta</taxon>
        <taxon>Magnoliopsida</taxon>
        <taxon>Liliopsida</taxon>
        <taxon>Poales</taxon>
        <taxon>Poaceae</taxon>
        <taxon>BOP clade</taxon>
        <taxon>Pooideae</taxon>
        <taxon>Triticodae</taxon>
        <taxon>Triticeae</taxon>
        <taxon>Triticinae</taxon>
        <taxon>Aegilops</taxon>
    </lineage>
</organism>
<accession>N1QVV5</accession>